<keyword evidence="3" id="KW-1185">Reference proteome</keyword>
<reference evidence="2" key="2">
    <citation type="submission" date="2015-03" db="UniProtKB">
        <authorList>
            <consortium name="EnsemblPlants"/>
        </authorList>
    </citation>
    <scope>IDENTIFICATION</scope>
</reference>
<dbReference type="InterPro" id="IPR057136">
    <property type="entry name" value="At2g35280_TPR_dom"/>
</dbReference>
<feature type="domain" description="At2g35280-like TPR" evidence="1">
    <location>
        <begin position="5"/>
        <end position="51"/>
    </location>
</feature>
<dbReference type="Pfam" id="PF23310">
    <property type="entry name" value="TPR_27"/>
    <property type="match status" value="1"/>
</dbReference>
<dbReference type="Gramene" id="Bo9g058420.1">
    <property type="protein sequence ID" value="Bo9g058420.1"/>
    <property type="gene ID" value="Bo9g058420"/>
</dbReference>
<dbReference type="Proteomes" id="UP000032141">
    <property type="component" value="Chromosome C9"/>
</dbReference>
<sequence length="81" mass="9727">MALEHKYLMEQCLEHHNAEAHYIEGINQYFFHNNPSKALDYLRQSAQGKHDKGEKDFRHPKMRTNVNYIQQLLEKDQKSIQ</sequence>
<accession>A0A0D3E618</accession>
<evidence type="ECO:0000259" key="1">
    <source>
        <dbReference type="Pfam" id="PF23310"/>
    </source>
</evidence>
<dbReference type="HOGENOM" id="CLU_2577197_0_0_1"/>
<evidence type="ECO:0000313" key="3">
    <source>
        <dbReference type="Proteomes" id="UP000032141"/>
    </source>
</evidence>
<protein>
    <recommendedName>
        <fullName evidence="1">At2g35280-like TPR domain-containing protein</fullName>
    </recommendedName>
</protein>
<proteinExistence type="predicted"/>
<reference evidence="2 3" key="1">
    <citation type="journal article" date="2014" name="Genome Biol.">
        <title>Transcriptome and methylome profiling reveals relics of genome dominance in the mesopolyploid Brassica oleracea.</title>
        <authorList>
            <person name="Parkin I.A."/>
            <person name="Koh C."/>
            <person name="Tang H."/>
            <person name="Robinson S.J."/>
            <person name="Kagale S."/>
            <person name="Clarke W.E."/>
            <person name="Town C.D."/>
            <person name="Nixon J."/>
            <person name="Krishnakumar V."/>
            <person name="Bidwell S.L."/>
            <person name="Denoeud F."/>
            <person name="Belcram H."/>
            <person name="Links M.G."/>
            <person name="Just J."/>
            <person name="Clarke C."/>
            <person name="Bender T."/>
            <person name="Huebert T."/>
            <person name="Mason A.S."/>
            <person name="Pires J.C."/>
            <person name="Barker G."/>
            <person name="Moore J."/>
            <person name="Walley P.G."/>
            <person name="Manoli S."/>
            <person name="Batley J."/>
            <person name="Edwards D."/>
            <person name="Nelson M.N."/>
            <person name="Wang X."/>
            <person name="Paterson A.H."/>
            <person name="King G."/>
            <person name="Bancroft I."/>
            <person name="Chalhoub B."/>
            <person name="Sharpe A.G."/>
        </authorList>
    </citation>
    <scope>NUCLEOTIDE SEQUENCE</scope>
    <source>
        <strain evidence="2 3">cv. TO1000</strain>
    </source>
</reference>
<dbReference type="OMA" id="YLMEQCL"/>
<name>A0A0D3E618_BRAOL</name>
<dbReference type="EnsemblPlants" id="Bo9g058420.1">
    <property type="protein sequence ID" value="Bo9g058420.1"/>
    <property type="gene ID" value="Bo9g058420"/>
</dbReference>
<dbReference type="AlphaFoldDB" id="A0A0D3E618"/>
<evidence type="ECO:0000313" key="2">
    <source>
        <dbReference type="EnsemblPlants" id="Bo9g058420.1"/>
    </source>
</evidence>
<organism evidence="2 3">
    <name type="scientific">Brassica oleracea var. oleracea</name>
    <dbReference type="NCBI Taxonomy" id="109376"/>
    <lineage>
        <taxon>Eukaryota</taxon>
        <taxon>Viridiplantae</taxon>
        <taxon>Streptophyta</taxon>
        <taxon>Embryophyta</taxon>
        <taxon>Tracheophyta</taxon>
        <taxon>Spermatophyta</taxon>
        <taxon>Magnoliopsida</taxon>
        <taxon>eudicotyledons</taxon>
        <taxon>Gunneridae</taxon>
        <taxon>Pentapetalae</taxon>
        <taxon>rosids</taxon>
        <taxon>malvids</taxon>
        <taxon>Brassicales</taxon>
        <taxon>Brassicaceae</taxon>
        <taxon>Brassiceae</taxon>
        <taxon>Brassica</taxon>
    </lineage>
</organism>